<proteinExistence type="predicted"/>
<accession>A0A814R796</accession>
<evidence type="ECO:0000256" key="1">
    <source>
        <dbReference type="SAM" id="MobiDB-lite"/>
    </source>
</evidence>
<dbReference type="AlphaFoldDB" id="A0A814R796"/>
<feature type="compositionally biased region" description="Low complexity" evidence="1">
    <location>
        <begin position="167"/>
        <end position="176"/>
    </location>
</feature>
<reference evidence="2" key="1">
    <citation type="submission" date="2021-02" db="EMBL/GenBank/DDBJ databases">
        <authorList>
            <person name="Nowell W R."/>
        </authorList>
    </citation>
    <scope>NUCLEOTIDE SEQUENCE</scope>
</reference>
<dbReference type="Proteomes" id="UP000663889">
    <property type="component" value="Unassembled WGS sequence"/>
</dbReference>
<sequence length="176" mass="19669">MAEKFEINNVIDLATRYKIFQMKLMEMLNTEGAEVNKEKVKQISLECGLPTPTTNFKLNQNYYEEEFNARITSNNHYTLGSVDDAFEQKKQAQREYSLEPIAENPTKVIARMPPISPPLAGAECLEIQDQTEGRRQRFTKQSTLDSDTAGDDGSTSGNKTSTDDDTTTIIASTTAS</sequence>
<protein>
    <submittedName>
        <fullName evidence="2">Uncharacterized protein</fullName>
    </submittedName>
</protein>
<gene>
    <name evidence="2" type="ORF">SEV965_LOCUS17265</name>
</gene>
<organism evidence="2 3">
    <name type="scientific">Rotaria sordida</name>
    <dbReference type="NCBI Taxonomy" id="392033"/>
    <lineage>
        <taxon>Eukaryota</taxon>
        <taxon>Metazoa</taxon>
        <taxon>Spiralia</taxon>
        <taxon>Gnathifera</taxon>
        <taxon>Rotifera</taxon>
        <taxon>Eurotatoria</taxon>
        <taxon>Bdelloidea</taxon>
        <taxon>Philodinida</taxon>
        <taxon>Philodinidae</taxon>
        <taxon>Rotaria</taxon>
    </lineage>
</organism>
<feature type="compositionally biased region" description="Low complexity" evidence="1">
    <location>
        <begin position="142"/>
        <end position="160"/>
    </location>
</feature>
<dbReference type="EMBL" id="CAJNOU010000982">
    <property type="protein sequence ID" value="CAF1128118.1"/>
    <property type="molecule type" value="Genomic_DNA"/>
</dbReference>
<evidence type="ECO:0000313" key="3">
    <source>
        <dbReference type="Proteomes" id="UP000663889"/>
    </source>
</evidence>
<comment type="caution">
    <text evidence="2">The sequence shown here is derived from an EMBL/GenBank/DDBJ whole genome shotgun (WGS) entry which is preliminary data.</text>
</comment>
<name>A0A814R796_9BILA</name>
<feature type="region of interest" description="Disordered" evidence="1">
    <location>
        <begin position="131"/>
        <end position="176"/>
    </location>
</feature>
<evidence type="ECO:0000313" key="2">
    <source>
        <dbReference type="EMBL" id="CAF1128118.1"/>
    </source>
</evidence>